<dbReference type="InterPro" id="IPR001661">
    <property type="entry name" value="Glyco_hydro_37"/>
</dbReference>
<dbReference type="Gene3D" id="1.50.10.10">
    <property type="match status" value="1"/>
</dbReference>
<dbReference type="InterPro" id="IPR012341">
    <property type="entry name" value="6hp_glycosidase-like_sf"/>
</dbReference>
<dbReference type="PATRIC" id="fig|742817.3.peg.3203"/>
<evidence type="ECO:0000313" key="3">
    <source>
        <dbReference type="EMBL" id="EHP45148.1"/>
    </source>
</evidence>
<dbReference type="STRING" id="742817.HMPREF9449_02993"/>
<gene>
    <name evidence="3" type="ORF">HMPREF9449_02993</name>
</gene>
<protein>
    <recommendedName>
        <fullName evidence="2">Mannosylglycerate hydrolase MGH1-like glycoside hydrolase domain-containing protein</fullName>
    </recommendedName>
</protein>
<name>H1DL57_9BACT</name>
<dbReference type="GO" id="GO:0004555">
    <property type="term" value="F:alpha,alpha-trehalase activity"/>
    <property type="evidence" value="ECO:0007669"/>
    <property type="project" value="InterPro"/>
</dbReference>
<organism evidence="3 4">
    <name type="scientific">Odoribacter laneus YIT 12061</name>
    <dbReference type="NCBI Taxonomy" id="742817"/>
    <lineage>
        <taxon>Bacteria</taxon>
        <taxon>Pseudomonadati</taxon>
        <taxon>Bacteroidota</taxon>
        <taxon>Bacteroidia</taxon>
        <taxon>Bacteroidales</taxon>
        <taxon>Odoribacteraceae</taxon>
        <taxon>Odoribacter</taxon>
    </lineage>
</organism>
<dbReference type="InterPro" id="IPR054491">
    <property type="entry name" value="MGH1-like_GH"/>
</dbReference>
<comment type="caution">
    <text evidence="3">The sequence shown here is derived from an EMBL/GenBank/DDBJ whole genome shotgun (WGS) entry which is preliminary data.</text>
</comment>
<reference evidence="3 4" key="1">
    <citation type="submission" date="2012-01" db="EMBL/GenBank/DDBJ databases">
        <title>The Genome Sequence of Odoribacter laneus YIT 12061.</title>
        <authorList>
            <consortium name="The Broad Institute Genome Sequencing Platform"/>
            <person name="Earl A."/>
            <person name="Ward D."/>
            <person name="Feldgarden M."/>
            <person name="Gevers D."/>
            <person name="Morotomi M."/>
            <person name="Young S.K."/>
            <person name="Zeng Q."/>
            <person name="Gargeya S."/>
            <person name="Fitzgerald M."/>
            <person name="Haas B."/>
            <person name="Abouelleil A."/>
            <person name="Alvarado L."/>
            <person name="Arachchi H.M."/>
            <person name="Berlin A."/>
            <person name="Chapman S.B."/>
            <person name="Gearin G."/>
            <person name="Goldberg J."/>
            <person name="Griggs A."/>
            <person name="Gujja S."/>
            <person name="Hansen M."/>
            <person name="Heiman D."/>
            <person name="Howarth C."/>
            <person name="Larimer J."/>
            <person name="Lui A."/>
            <person name="MacDonald P.J.P."/>
            <person name="McCowen C."/>
            <person name="Montmayeur A."/>
            <person name="Murphy C."/>
            <person name="Neiman D."/>
            <person name="Pearson M."/>
            <person name="Priest M."/>
            <person name="Roberts A."/>
            <person name="Saif S."/>
            <person name="Shea T."/>
            <person name="Sisk P."/>
            <person name="Stolte C."/>
            <person name="Sykes S."/>
            <person name="Wortman J."/>
            <person name="Nusbaum C."/>
            <person name="Birren B."/>
        </authorList>
    </citation>
    <scope>NUCLEOTIDE SEQUENCE [LARGE SCALE GENOMIC DNA]</scope>
    <source>
        <strain evidence="3 4">YIT 12061</strain>
    </source>
</reference>
<dbReference type="GeneID" id="98070511"/>
<dbReference type="PANTHER" id="PTHR23403:SF1">
    <property type="entry name" value="TREHALASE"/>
    <property type="match status" value="1"/>
</dbReference>
<dbReference type="PROSITE" id="PS51257">
    <property type="entry name" value="PROKAR_LIPOPROTEIN"/>
    <property type="match status" value="1"/>
</dbReference>
<dbReference type="RefSeq" id="WP_009138136.1">
    <property type="nucleotide sequence ID" value="NZ_JH594598.1"/>
</dbReference>
<feature type="coiled-coil region" evidence="1">
    <location>
        <begin position="27"/>
        <end position="54"/>
    </location>
</feature>
<dbReference type="Proteomes" id="UP000004892">
    <property type="component" value="Unassembled WGS sequence"/>
</dbReference>
<dbReference type="HOGENOM" id="CLU_639012_0_0_10"/>
<dbReference type="EMBL" id="ADMC01000034">
    <property type="protein sequence ID" value="EHP45148.1"/>
    <property type="molecule type" value="Genomic_DNA"/>
</dbReference>
<dbReference type="GO" id="GO:0005993">
    <property type="term" value="P:trehalose catabolic process"/>
    <property type="evidence" value="ECO:0007669"/>
    <property type="project" value="TreeGrafter"/>
</dbReference>
<dbReference type="eggNOG" id="COG1626">
    <property type="taxonomic scope" value="Bacteria"/>
</dbReference>
<feature type="domain" description="Mannosylglycerate hydrolase MGH1-like glycoside hydrolase" evidence="2">
    <location>
        <begin position="74"/>
        <end position="393"/>
    </location>
</feature>
<accession>H1DL57</accession>
<dbReference type="Pfam" id="PF22422">
    <property type="entry name" value="MGH1-like_GH"/>
    <property type="match status" value="1"/>
</dbReference>
<keyword evidence="4" id="KW-1185">Reference proteome</keyword>
<dbReference type="SUPFAM" id="SSF48208">
    <property type="entry name" value="Six-hairpin glycosidases"/>
    <property type="match status" value="1"/>
</dbReference>
<dbReference type="PANTHER" id="PTHR23403">
    <property type="entry name" value="TREHALASE"/>
    <property type="match status" value="1"/>
</dbReference>
<evidence type="ECO:0000256" key="1">
    <source>
        <dbReference type="SAM" id="Coils"/>
    </source>
</evidence>
<evidence type="ECO:0000259" key="2">
    <source>
        <dbReference type="Pfam" id="PF22422"/>
    </source>
</evidence>
<sequence length="436" mass="50877">MKCELKFAGIILLVIGSFGCKETKEAKEGSSEERKQLELIYQELSAQYDTLRLQVVREPAGYLKYPYLIPAGFYSQLWDWDAFFMANHFISRNQPEYMKYWAMTYLDGIDEEGYVSGGMTINGQRKLFGKFAMKPFLAQGVYQYSRYANDFTWIEPYYERLGRIFKYRKETQLDSLRGLYYWEIAMQSGADNNPAMNYFKEDTRSYDCADACAFQYGELKAMAVVAAHLGKTEDAAFYKKEAEELKANVNKWLWNEEDQVYYNVDRVTGDQYKRISYSSFVPLMYKMAPEVKGKAMIEKHLLNPEVMKSSYGFRTLSKQDCDYNNKNIIVPFSNWQGPVWPIANYIYSIGLKYYGFEKELTWLAGTMGKLLTEDIRKYGTMHENYHADTGAPLAPDQNHVDKDGKFVGFISWNLCFQNVMEGVLYDKWMLLDIEEL</sequence>
<dbReference type="InterPro" id="IPR008928">
    <property type="entry name" value="6-hairpin_glycosidase_sf"/>
</dbReference>
<dbReference type="AlphaFoldDB" id="H1DL57"/>
<proteinExistence type="predicted"/>
<evidence type="ECO:0000313" key="4">
    <source>
        <dbReference type="Proteomes" id="UP000004892"/>
    </source>
</evidence>
<keyword evidence="1" id="KW-0175">Coiled coil</keyword>